<dbReference type="PANTHER" id="PTHR10887">
    <property type="entry name" value="DNA2/NAM7 HELICASE FAMILY"/>
    <property type="match status" value="1"/>
</dbReference>
<reference evidence="8 9" key="1">
    <citation type="journal article" date="2024" name="Front Chem Biol">
        <title>Unveiling the potential of Daldinia eschscholtzii MFLUCC 19-0629 through bioactivity and bioinformatics studies for enhanced sustainable agriculture production.</title>
        <authorList>
            <person name="Brooks S."/>
            <person name="Weaver J.A."/>
            <person name="Klomchit A."/>
            <person name="Alharthi S.A."/>
            <person name="Onlamun T."/>
            <person name="Nurani R."/>
            <person name="Vong T.K."/>
            <person name="Alberti F."/>
            <person name="Greco C."/>
        </authorList>
    </citation>
    <scope>NUCLEOTIDE SEQUENCE [LARGE SCALE GENOMIC DNA]</scope>
    <source>
        <strain evidence="8">MFLUCC 19-0629</strain>
    </source>
</reference>
<evidence type="ECO:0000256" key="3">
    <source>
        <dbReference type="ARBA" id="ARBA00022806"/>
    </source>
</evidence>
<dbReference type="InterPro" id="IPR000571">
    <property type="entry name" value="Znf_CCCH"/>
</dbReference>
<dbReference type="InterPro" id="IPR041679">
    <property type="entry name" value="DNA2/NAM7-like_C"/>
</dbReference>
<dbReference type="Pfam" id="PF13087">
    <property type="entry name" value="AAA_12"/>
    <property type="match status" value="1"/>
</dbReference>
<evidence type="ECO:0000256" key="5">
    <source>
        <dbReference type="PROSITE-ProRule" id="PRU00723"/>
    </source>
</evidence>
<keyword evidence="3" id="KW-0378">Hydrolase</keyword>
<evidence type="ECO:0000256" key="6">
    <source>
        <dbReference type="SAM" id="MobiDB-lite"/>
    </source>
</evidence>
<protein>
    <recommendedName>
        <fullName evidence="7">C3H1-type domain-containing protein</fullName>
    </recommendedName>
</protein>
<evidence type="ECO:0000256" key="2">
    <source>
        <dbReference type="ARBA" id="ARBA00022771"/>
    </source>
</evidence>
<keyword evidence="3" id="KW-0347">Helicase</keyword>
<feature type="compositionally biased region" description="Low complexity" evidence="6">
    <location>
        <begin position="33"/>
        <end position="45"/>
    </location>
</feature>
<dbReference type="Pfam" id="PF00642">
    <property type="entry name" value="zf-CCCH"/>
    <property type="match status" value="1"/>
</dbReference>
<feature type="domain" description="C3H1-type" evidence="7">
    <location>
        <begin position="12"/>
        <end position="35"/>
    </location>
</feature>
<dbReference type="GO" id="GO:0031048">
    <property type="term" value="P:regulatory ncRNA-mediated heterochromatin formation"/>
    <property type="evidence" value="ECO:0007669"/>
    <property type="project" value="TreeGrafter"/>
</dbReference>
<dbReference type="PROSITE" id="PS50103">
    <property type="entry name" value="ZF_C3H1"/>
    <property type="match status" value="1"/>
</dbReference>
<evidence type="ECO:0000313" key="8">
    <source>
        <dbReference type="EMBL" id="KAK6954165.1"/>
    </source>
</evidence>
<organism evidence="8 9">
    <name type="scientific">Daldinia eschscholtzii</name>
    <dbReference type="NCBI Taxonomy" id="292717"/>
    <lineage>
        <taxon>Eukaryota</taxon>
        <taxon>Fungi</taxon>
        <taxon>Dikarya</taxon>
        <taxon>Ascomycota</taxon>
        <taxon>Pezizomycotina</taxon>
        <taxon>Sordariomycetes</taxon>
        <taxon>Xylariomycetidae</taxon>
        <taxon>Xylariales</taxon>
        <taxon>Hypoxylaceae</taxon>
        <taxon>Daldinia</taxon>
    </lineage>
</organism>
<dbReference type="FunFam" id="3.40.50.300:FF:001660">
    <property type="entry name" value="NF-X1 finger and helicase protein, putative"/>
    <property type="match status" value="1"/>
</dbReference>
<dbReference type="InterPro" id="IPR045055">
    <property type="entry name" value="DNA2/NAM7-like"/>
</dbReference>
<dbReference type="InterPro" id="IPR027417">
    <property type="entry name" value="P-loop_NTPase"/>
</dbReference>
<dbReference type="EMBL" id="JBANMG010000004">
    <property type="protein sequence ID" value="KAK6954165.1"/>
    <property type="molecule type" value="Genomic_DNA"/>
</dbReference>
<dbReference type="Gene3D" id="3.40.50.300">
    <property type="entry name" value="P-loop containing nucleotide triphosphate hydrolases"/>
    <property type="match status" value="2"/>
</dbReference>
<dbReference type="Proteomes" id="UP001369815">
    <property type="component" value="Unassembled WGS sequence"/>
</dbReference>
<keyword evidence="3" id="KW-0067">ATP-binding</keyword>
<keyword evidence="3" id="KW-0547">Nucleotide-binding</keyword>
<evidence type="ECO:0000259" key="7">
    <source>
        <dbReference type="PROSITE" id="PS50103"/>
    </source>
</evidence>
<feature type="zinc finger region" description="C3H1-type" evidence="5">
    <location>
        <begin position="12"/>
        <end position="35"/>
    </location>
</feature>
<proteinExistence type="predicted"/>
<dbReference type="PANTHER" id="PTHR10887:SF445">
    <property type="entry name" value="NFX1-TYPE ZINC FINGER-CONTAINING PROTEIN 1"/>
    <property type="match status" value="1"/>
</dbReference>
<dbReference type="GO" id="GO:0008270">
    <property type="term" value="F:zinc ion binding"/>
    <property type="evidence" value="ECO:0007669"/>
    <property type="project" value="UniProtKB-KW"/>
</dbReference>
<dbReference type="GO" id="GO:0031380">
    <property type="term" value="C:nuclear RNA-directed RNA polymerase complex"/>
    <property type="evidence" value="ECO:0007669"/>
    <property type="project" value="TreeGrafter"/>
</dbReference>
<dbReference type="Pfam" id="PF13086">
    <property type="entry name" value="AAA_11"/>
    <property type="match status" value="1"/>
</dbReference>
<comment type="caution">
    <text evidence="8">The sequence shown here is derived from an EMBL/GenBank/DDBJ whole genome shotgun (WGS) entry which is preliminary data.</text>
</comment>
<keyword evidence="1 5" id="KW-0479">Metal-binding</keyword>
<keyword evidence="9" id="KW-1185">Reference proteome</keyword>
<gene>
    <name evidence="8" type="ORF">Daesc_004127</name>
</gene>
<feature type="region of interest" description="Disordered" evidence="6">
    <location>
        <begin position="33"/>
        <end position="57"/>
    </location>
</feature>
<name>A0AAX6MNF0_9PEZI</name>
<dbReference type="CDD" id="cd17936">
    <property type="entry name" value="EEXXEc_NFX1"/>
    <property type="match status" value="1"/>
</dbReference>
<dbReference type="SUPFAM" id="SSF52540">
    <property type="entry name" value="P-loop containing nucleoside triphosphate hydrolases"/>
    <property type="match status" value="1"/>
</dbReference>
<accession>A0AAX6MNF0</accession>
<dbReference type="Gene3D" id="4.10.1000.10">
    <property type="entry name" value="Zinc finger, CCCH-type"/>
    <property type="match status" value="1"/>
</dbReference>
<dbReference type="InterPro" id="IPR041677">
    <property type="entry name" value="DNA2/NAM7_AAA_11"/>
</dbReference>
<keyword evidence="2 5" id="KW-0863">Zinc-finger</keyword>
<dbReference type="InterPro" id="IPR047187">
    <property type="entry name" value="SF1_C_Upf1"/>
</dbReference>
<evidence type="ECO:0000256" key="1">
    <source>
        <dbReference type="ARBA" id="ARBA00022723"/>
    </source>
</evidence>
<evidence type="ECO:0000313" key="9">
    <source>
        <dbReference type="Proteomes" id="UP001369815"/>
    </source>
</evidence>
<dbReference type="GO" id="GO:0004386">
    <property type="term" value="F:helicase activity"/>
    <property type="evidence" value="ECO:0007669"/>
    <property type="project" value="InterPro"/>
</dbReference>
<dbReference type="CDD" id="cd18808">
    <property type="entry name" value="SF1_C_Upf1"/>
    <property type="match status" value="1"/>
</dbReference>
<dbReference type="SUPFAM" id="SSF90229">
    <property type="entry name" value="CCCH zinc finger"/>
    <property type="match status" value="1"/>
</dbReference>
<dbReference type="InterPro" id="IPR036855">
    <property type="entry name" value="Znf_CCCH_sf"/>
</dbReference>
<keyword evidence="4 5" id="KW-0862">Zinc</keyword>
<sequence length="1399" mass="157213">MDSKKRGLIPNPCHHFFRFGRCKFGAKCKFSHEASSSSSVSPGTSTRHNNRQEIQGPVQDRLREWKKLLKQPPSNSRSTPSSTYSNQQACDRFFTLALELMEGDIGVSQETVKLLAQDTGLAFIKSLVDQQIPLASSNFTKARLWKDQIQPLFQVLTHPCVIDSNVLEQQVAAIYNFILGIGGRRMSTLYAFILDLLNSWSHLSLAEGDECGISACELSLSVLATMIDCNTSNIVNDNFAIVVKRFDAPIQAATRSSNEFSKLQAQKHLQYLRRRLGVGDAFPEAKGAKQTTVTRADFIIRKDLPGRLSADGPRHDNDHADICDIRILPTHGEIASIRNEYLPTTDTSSFHVPGIRGRLDREFRLLREDTVGQLRDAVSTQLKVMRDPKYKHDRSNGNAARTYAYQQASIVDVDFNKNQGMDLLVQFLQPATKKSVQQRKDWWGNSKRLQPGGLVCMLSRNGSVLFCVVGDSTIIAGDQRSTRKVEKDEEPAERPSLADDDAWAYAHLHLVEATPNDIGQALRWYQNIGLEQQQYLVEFPRVLLPSFQHTLIALQRMSKKSDVPFDEFLAPAKAAQDLEVKDVGPPQYTMKTDFSFNLACLTNDNTILRHSPRKPLDPRELASHSLLDATQSSALLNTLNRKLALIQGPPGTGKSFTGEKIIKVLLANKRQADLGPILCVCYTNHALDQLLVHLKKDGIKIIRMGSRSKSEELEGLNLRVVAQTADRTKAEKSRMWDLRSERDDDIHTITQTINELAACQTPASIRNYLSMHHRSHHNALFGIEDEEGWQQQQRRKPGQLLNQWQNGGHREGYPPRDITQLIHADLWTMSHVERTRLYNHWLREIRDPLITEIIRLYKSYENITTGLETVSRDVDLRCLHASEVVGVTTTGLARNLGLLQKLRCKVMLCEEAGEVLEAHTLTAFLPSVEQAILIGDHQQLRPQIVNYELQSTSARGAQYSLDMSLFERLIRPPHDTDLRLPYDTLETQRRMHPSVSELIRSTLYPELEDGGKVAEYPEIYGMKKRLFWMHHESPEDKEVQLDPTTTSHTNTFEVEMTIALVQHLVRQGSYGSEDIAVITPYLGQLNQLRREMSRLFEISVGERDLEELEALDADQSTAGNVALQPHKLATVKKTLLKSIRLATVDNFQGEEAKVVVISLVRSNAANKCGFLSTSNRINVLLSRAQHGMYLIGNAHTYRHVPMWAKVLEILDANGNLGTQLELHCKHSTTSSRHSVGKRRILLPLLASKWSRRLCLVVDTPLKCLAIKTSASTLTNAKNHVLTLDHVATTARVLATNARKRKMAKSLRQSTQSARKLVVAHIQHVVTPAENHVTAKLSARCVQHRVKFGAVTLNAARNATSLACHAPSRLARRNVLTRSVPCHVRRLATGCLAQGGAKRF</sequence>
<evidence type="ECO:0000256" key="4">
    <source>
        <dbReference type="ARBA" id="ARBA00022833"/>
    </source>
</evidence>